<proteinExistence type="predicted"/>
<dbReference type="Proteomes" id="UP000076962">
    <property type="component" value="Unassembled WGS sequence"/>
</dbReference>
<reference evidence="2 3" key="1">
    <citation type="submission" date="2016-05" db="EMBL/GenBank/DDBJ databases">
        <title>Single-cell genome of chain-forming Candidatus Thiomargarita nelsonii and comparison to other large sulfur-oxidizing bacteria.</title>
        <authorList>
            <person name="Winkel M."/>
            <person name="Salman V."/>
            <person name="Woyke T."/>
            <person name="Schulz-Vogt H."/>
            <person name="Richter M."/>
            <person name="Flood B."/>
            <person name="Bailey J."/>
            <person name="Amann R."/>
            <person name="Mussmann M."/>
        </authorList>
    </citation>
    <scope>NUCLEOTIDE SEQUENCE [LARGE SCALE GENOMIC DNA]</scope>
    <source>
        <strain evidence="2 3">THI036</strain>
    </source>
</reference>
<accession>A0A176RSM2</accession>
<name>A0A176RSM2_9GAMM</name>
<dbReference type="PANTHER" id="PTHR34847:SF1">
    <property type="entry name" value="NODULATION PROTEIN U"/>
    <property type="match status" value="1"/>
</dbReference>
<dbReference type="EMBL" id="LUTY01003096">
    <property type="protein sequence ID" value="OAD18761.1"/>
    <property type="molecule type" value="Genomic_DNA"/>
</dbReference>
<dbReference type="InterPro" id="IPR003696">
    <property type="entry name" value="Carbtransf_dom"/>
</dbReference>
<protein>
    <submittedName>
        <fullName evidence="2">Carbamoyl transferase</fullName>
    </submittedName>
</protein>
<evidence type="ECO:0000313" key="2">
    <source>
        <dbReference type="EMBL" id="OAD18761.1"/>
    </source>
</evidence>
<dbReference type="InterPro" id="IPR051338">
    <property type="entry name" value="NodU/CmcH_Carbamoyltrnsfr"/>
</dbReference>
<sequence length="211" mass="23549">MIILGISEEADAGVSLIQNGKIIFAINEERLTRIKLQAEFPHNALKSALVYLETQHLTHQLKGIALASEIHIGIPKKATFARQILGGLSHIGIASLILGTTTGIKTLRFLYQKMQFKRLLRIRNTLVHYGLDQLPLKVYDHHFCHACSAYFTSNYSKCLTITIDAAGDGYCSKVYECTDGNMKLLHSIPFFHSIGYYYTLVTQILGFTKGG</sequence>
<evidence type="ECO:0000313" key="3">
    <source>
        <dbReference type="Proteomes" id="UP000076962"/>
    </source>
</evidence>
<gene>
    <name evidence="2" type="ORF">THIOM_005634</name>
</gene>
<comment type="caution">
    <text evidence="2">The sequence shown here is derived from an EMBL/GenBank/DDBJ whole genome shotgun (WGS) entry which is preliminary data.</text>
</comment>
<keyword evidence="3" id="KW-1185">Reference proteome</keyword>
<dbReference type="AlphaFoldDB" id="A0A176RSM2"/>
<feature type="non-terminal residue" evidence="2">
    <location>
        <position position="211"/>
    </location>
</feature>
<organism evidence="2 3">
    <name type="scientific">Candidatus Thiomargarita nelsonii</name>
    <dbReference type="NCBI Taxonomy" id="1003181"/>
    <lineage>
        <taxon>Bacteria</taxon>
        <taxon>Pseudomonadati</taxon>
        <taxon>Pseudomonadota</taxon>
        <taxon>Gammaproteobacteria</taxon>
        <taxon>Thiotrichales</taxon>
        <taxon>Thiotrichaceae</taxon>
        <taxon>Thiomargarita</taxon>
    </lineage>
</organism>
<dbReference type="Pfam" id="PF02543">
    <property type="entry name" value="Carbam_trans_N"/>
    <property type="match status" value="1"/>
</dbReference>
<evidence type="ECO:0000259" key="1">
    <source>
        <dbReference type="Pfam" id="PF02543"/>
    </source>
</evidence>
<dbReference type="Gene3D" id="3.30.420.40">
    <property type="match status" value="1"/>
</dbReference>
<dbReference type="PANTHER" id="PTHR34847">
    <property type="entry name" value="NODULATION PROTEIN U"/>
    <property type="match status" value="1"/>
</dbReference>
<feature type="domain" description="Carbamoyltransferase" evidence="1">
    <location>
        <begin position="3"/>
        <end position="209"/>
    </location>
</feature>
<keyword evidence="2" id="KW-0808">Transferase</keyword>
<dbReference type="GO" id="GO:0016740">
    <property type="term" value="F:transferase activity"/>
    <property type="evidence" value="ECO:0007669"/>
    <property type="project" value="UniProtKB-KW"/>
</dbReference>